<dbReference type="Proteomes" id="UP000265520">
    <property type="component" value="Unassembled WGS sequence"/>
</dbReference>
<reference evidence="2 3" key="1">
    <citation type="journal article" date="2018" name="Front. Plant Sci.">
        <title>Red Clover (Trifolium pratense) and Zigzag Clover (T. medium) - A Picture of Genomic Similarities and Differences.</title>
        <authorList>
            <person name="Dluhosova J."/>
            <person name="Istvanek J."/>
            <person name="Nedelnik J."/>
            <person name="Repkova J."/>
        </authorList>
    </citation>
    <scope>NUCLEOTIDE SEQUENCE [LARGE SCALE GENOMIC DNA]</scope>
    <source>
        <strain evidence="3">cv. 10/8</strain>
        <tissue evidence="2">Leaf</tissue>
    </source>
</reference>
<name>A0A392P1L7_9FABA</name>
<proteinExistence type="predicted"/>
<comment type="caution">
    <text evidence="2">The sequence shown here is derived from an EMBL/GenBank/DDBJ whole genome shotgun (WGS) entry which is preliminary data.</text>
</comment>
<evidence type="ECO:0000313" key="3">
    <source>
        <dbReference type="Proteomes" id="UP000265520"/>
    </source>
</evidence>
<evidence type="ECO:0000256" key="1">
    <source>
        <dbReference type="SAM" id="Coils"/>
    </source>
</evidence>
<dbReference type="EMBL" id="LXQA010059180">
    <property type="protein sequence ID" value="MCI05614.1"/>
    <property type="molecule type" value="Genomic_DNA"/>
</dbReference>
<keyword evidence="3" id="KW-1185">Reference proteome</keyword>
<feature type="coiled-coil region" evidence="1">
    <location>
        <begin position="15"/>
        <end position="140"/>
    </location>
</feature>
<protein>
    <submittedName>
        <fullName evidence="2">Myosin-10-like</fullName>
    </submittedName>
</protein>
<keyword evidence="1" id="KW-0175">Coiled coil</keyword>
<accession>A0A392P1L7</accession>
<sequence length="269" mass="30528">VGEVELERDTIKMGYDEEKNKVENLQSQVVEMEGKIEQLLAQVQSYKNAAEEVEIERDNIRKGYDEEKNKVEDLESHVAEWKLKNDIIMKEFSGEKNKVANLELQVAELKEKIENAAAELIKMRSEKEKVNETNKELESGLDVTRRSLIAIKQERDDLRAKFESSCVNSKQAFELLKSTAAHLSKESLDVTPRSEKKHEEEIQSFAEELEAIKEAFKVKDEMVDDMKKQVVSLQKSVSDAHKGKNVWTGISSATAILAAALTAYIAKGR</sequence>
<dbReference type="AlphaFoldDB" id="A0A392P1L7"/>
<dbReference type="Gene3D" id="1.10.287.1490">
    <property type="match status" value="1"/>
</dbReference>
<feature type="non-terminal residue" evidence="2">
    <location>
        <position position="1"/>
    </location>
</feature>
<organism evidence="2 3">
    <name type="scientific">Trifolium medium</name>
    <dbReference type="NCBI Taxonomy" id="97028"/>
    <lineage>
        <taxon>Eukaryota</taxon>
        <taxon>Viridiplantae</taxon>
        <taxon>Streptophyta</taxon>
        <taxon>Embryophyta</taxon>
        <taxon>Tracheophyta</taxon>
        <taxon>Spermatophyta</taxon>
        <taxon>Magnoliopsida</taxon>
        <taxon>eudicotyledons</taxon>
        <taxon>Gunneridae</taxon>
        <taxon>Pentapetalae</taxon>
        <taxon>rosids</taxon>
        <taxon>fabids</taxon>
        <taxon>Fabales</taxon>
        <taxon>Fabaceae</taxon>
        <taxon>Papilionoideae</taxon>
        <taxon>50 kb inversion clade</taxon>
        <taxon>NPAAA clade</taxon>
        <taxon>Hologalegina</taxon>
        <taxon>IRL clade</taxon>
        <taxon>Trifolieae</taxon>
        <taxon>Trifolium</taxon>
    </lineage>
</organism>
<evidence type="ECO:0000313" key="2">
    <source>
        <dbReference type="EMBL" id="MCI05614.1"/>
    </source>
</evidence>